<sequence length="243" mass="28128">MLSNYIVGNQKFVLFIDEVGLEKRSNNIIEQLLKEQNVVYEKQDIHNVELSRKINSKTAIIIEPISKLELEYEESSLMLLLQELKLNKNISQLFAWVTTKNIRSQILIPFLEYLSDSTVYVTSESYLSILTKRQFANALSKVYQHDLLKGKTAIHEKKISRINPAEVEEFEENQKLSETFKIGDFTAHELEAKKNLKLPFELINLPAQNKSKDDNKGDGKIVYTPDDLDDFDEEEDPDDDLIM</sequence>
<keyword evidence="8" id="KW-0539">Nucleus</keyword>
<dbReference type="PANTHER" id="PTHR15641:SF1">
    <property type="entry name" value="ELONGATOR COMPLEX PROTEIN 5"/>
    <property type="match status" value="1"/>
</dbReference>
<accession>A0A1J1J5Q4</accession>
<dbReference type="GO" id="GO:0033588">
    <property type="term" value="C:elongator holoenzyme complex"/>
    <property type="evidence" value="ECO:0007669"/>
    <property type="project" value="InterPro"/>
</dbReference>
<evidence type="ECO:0000313" key="11">
    <source>
        <dbReference type="Proteomes" id="UP000183832"/>
    </source>
</evidence>
<evidence type="ECO:0000256" key="6">
    <source>
        <dbReference type="ARBA" id="ARBA00022490"/>
    </source>
</evidence>
<dbReference type="InterPro" id="IPR019519">
    <property type="entry name" value="Elp5"/>
</dbReference>
<dbReference type="PANTHER" id="PTHR15641">
    <property type="entry name" value="ELONGATOR COMPLEX PROTEIN 5"/>
    <property type="match status" value="1"/>
</dbReference>
<dbReference type="EMBL" id="CVRI01000070">
    <property type="protein sequence ID" value="CRL07322.1"/>
    <property type="molecule type" value="Genomic_DNA"/>
</dbReference>
<dbReference type="UniPathway" id="UPA00988"/>
<proteinExistence type="inferred from homology"/>
<comment type="similarity">
    <text evidence="4">Belongs to the ELP5 family.</text>
</comment>
<dbReference type="GO" id="GO:0005829">
    <property type="term" value="C:cytosol"/>
    <property type="evidence" value="ECO:0007669"/>
    <property type="project" value="TreeGrafter"/>
</dbReference>
<dbReference type="Proteomes" id="UP000183832">
    <property type="component" value="Unassembled WGS sequence"/>
</dbReference>
<keyword evidence="11" id="KW-1185">Reference proteome</keyword>
<evidence type="ECO:0000256" key="4">
    <source>
        <dbReference type="ARBA" id="ARBA00009567"/>
    </source>
</evidence>
<comment type="subcellular location">
    <subcellularLocation>
        <location evidence="2">Cytoplasm</location>
    </subcellularLocation>
    <subcellularLocation>
        <location evidence="1">Nucleus</location>
    </subcellularLocation>
</comment>
<keyword evidence="6" id="KW-0963">Cytoplasm</keyword>
<dbReference type="AlphaFoldDB" id="A0A1J1J5Q4"/>
<feature type="region of interest" description="Disordered" evidence="9">
    <location>
        <begin position="208"/>
        <end position="243"/>
    </location>
</feature>
<gene>
    <name evidence="10" type="ORF">CLUMA_CG020301</name>
</gene>
<evidence type="ECO:0000313" key="10">
    <source>
        <dbReference type="EMBL" id="CRL07322.1"/>
    </source>
</evidence>
<evidence type="ECO:0000256" key="1">
    <source>
        <dbReference type="ARBA" id="ARBA00004123"/>
    </source>
</evidence>
<evidence type="ECO:0000256" key="3">
    <source>
        <dbReference type="ARBA" id="ARBA00005043"/>
    </source>
</evidence>
<evidence type="ECO:0000256" key="9">
    <source>
        <dbReference type="SAM" id="MobiDB-lite"/>
    </source>
</evidence>
<dbReference type="STRING" id="568069.A0A1J1J5Q4"/>
<feature type="compositionally biased region" description="Basic and acidic residues" evidence="9">
    <location>
        <begin position="210"/>
        <end position="219"/>
    </location>
</feature>
<evidence type="ECO:0000256" key="5">
    <source>
        <dbReference type="ARBA" id="ARBA00020264"/>
    </source>
</evidence>
<organism evidence="10 11">
    <name type="scientific">Clunio marinus</name>
    <dbReference type="NCBI Taxonomy" id="568069"/>
    <lineage>
        <taxon>Eukaryota</taxon>
        <taxon>Metazoa</taxon>
        <taxon>Ecdysozoa</taxon>
        <taxon>Arthropoda</taxon>
        <taxon>Hexapoda</taxon>
        <taxon>Insecta</taxon>
        <taxon>Pterygota</taxon>
        <taxon>Neoptera</taxon>
        <taxon>Endopterygota</taxon>
        <taxon>Diptera</taxon>
        <taxon>Nematocera</taxon>
        <taxon>Chironomoidea</taxon>
        <taxon>Chironomidae</taxon>
        <taxon>Clunio</taxon>
    </lineage>
</organism>
<comment type="pathway">
    <text evidence="3">tRNA modification; 5-methoxycarbonylmethyl-2-thiouridine-tRNA biosynthesis.</text>
</comment>
<evidence type="ECO:0000256" key="2">
    <source>
        <dbReference type="ARBA" id="ARBA00004496"/>
    </source>
</evidence>
<dbReference type="GO" id="GO:0002098">
    <property type="term" value="P:tRNA wobble uridine modification"/>
    <property type="evidence" value="ECO:0007669"/>
    <property type="project" value="InterPro"/>
</dbReference>
<protein>
    <recommendedName>
        <fullName evidence="5">Elongator complex protein 5</fullName>
    </recommendedName>
</protein>
<evidence type="ECO:0000256" key="8">
    <source>
        <dbReference type="ARBA" id="ARBA00023242"/>
    </source>
</evidence>
<evidence type="ECO:0000256" key="7">
    <source>
        <dbReference type="ARBA" id="ARBA00022694"/>
    </source>
</evidence>
<keyword evidence="7" id="KW-0819">tRNA processing</keyword>
<dbReference type="GO" id="GO:0005634">
    <property type="term" value="C:nucleus"/>
    <property type="evidence" value="ECO:0007669"/>
    <property type="project" value="UniProtKB-SubCell"/>
</dbReference>
<feature type="compositionally biased region" description="Acidic residues" evidence="9">
    <location>
        <begin position="226"/>
        <end position="243"/>
    </location>
</feature>
<dbReference type="GO" id="GO:0000049">
    <property type="term" value="F:tRNA binding"/>
    <property type="evidence" value="ECO:0007669"/>
    <property type="project" value="TreeGrafter"/>
</dbReference>
<name>A0A1J1J5Q4_9DIPT</name>
<reference evidence="10 11" key="1">
    <citation type="submission" date="2015-04" db="EMBL/GenBank/DDBJ databases">
        <authorList>
            <person name="Syromyatnikov M.Y."/>
            <person name="Popov V.N."/>
        </authorList>
    </citation>
    <scope>NUCLEOTIDE SEQUENCE [LARGE SCALE GENOMIC DNA]</scope>
</reference>